<dbReference type="GO" id="GO:0003824">
    <property type="term" value="F:catalytic activity"/>
    <property type="evidence" value="ECO:0007669"/>
    <property type="project" value="InterPro"/>
</dbReference>
<keyword evidence="2" id="KW-1185">Reference proteome</keyword>
<evidence type="ECO:0000313" key="1">
    <source>
        <dbReference type="EMBL" id="QFR42525.1"/>
    </source>
</evidence>
<evidence type="ECO:0008006" key="3">
    <source>
        <dbReference type="Google" id="ProtNLM"/>
    </source>
</evidence>
<evidence type="ECO:0000313" key="2">
    <source>
        <dbReference type="Proteomes" id="UP000326061"/>
    </source>
</evidence>
<organism evidence="1 2">
    <name type="scientific">Sulfurimonas xiamenensis</name>
    <dbReference type="NCBI Taxonomy" id="2590021"/>
    <lineage>
        <taxon>Bacteria</taxon>
        <taxon>Pseudomonadati</taxon>
        <taxon>Campylobacterota</taxon>
        <taxon>Epsilonproteobacteria</taxon>
        <taxon>Campylobacterales</taxon>
        <taxon>Sulfurimonadaceae</taxon>
        <taxon>Sulfurimonas</taxon>
    </lineage>
</organism>
<reference evidence="2" key="1">
    <citation type="submission" date="2019-06" db="EMBL/GenBank/DDBJ databases">
        <title>Sulfurimonas gotlandica sp. nov., a chemoautotrophic and psychrotolerant epsilonproteobacterium isolated from a pelagic redoxcline, and an emended description of the genus Sulfurimonas.</title>
        <authorList>
            <person name="Wang S."/>
            <person name="Jiang L."/>
            <person name="Shao Z."/>
        </authorList>
    </citation>
    <scope>NUCLEOTIDE SEQUENCE [LARGE SCALE GENOMIC DNA]</scope>
    <source>
        <strain evidence="2">1-1N</strain>
    </source>
</reference>
<sequence>MLYIVTALKPEAQAFVDKYRLSKTKCDNFTLFSGENLKVIVSGIGIENTKNAVRTLIEKFAPANNDTFINIGICGADKRYKIGELLEIGSIVYKEKKYMFDENISHTITCKEIEVSENICDIADMESFGFYTATKEIKNRYIYKVVSDHFEPNRVTKEGTKKLIFDIIDKIIKEEKA</sequence>
<gene>
    <name evidence="1" type="ORF">FJR47_00765</name>
</gene>
<proteinExistence type="predicted"/>
<dbReference type="KEGG" id="suln:FJR47_00765"/>
<dbReference type="GO" id="GO:0009116">
    <property type="term" value="P:nucleoside metabolic process"/>
    <property type="evidence" value="ECO:0007669"/>
    <property type="project" value="InterPro"/>
</dbReference>
<name>A0AAJ4A261_9BACT</name>
<protein>
    <recommendedName>
        <fullName evidence="3">Nucleoside phosphorylase</fullName>
    </recommendedName>
</protein>
<accession>A0AAJ4A261</accession>
<dbReference type="Gene3D" id="3.40.50.1580">
    <property type="entry name" value="Nucleoside phosphorylase domain"/>
    <property type="match status" value="1"/>
</dbReference>
<dbReference type="RefSeq" id="WP_152298596.1">
    <property type="nucleotide sequence ID" value="NZ_CP041166.1"/>
</dbReference>
<dbReference type="EMBL" id="CP041166">
    <property type="protein sequence ID" value="QFR42525.1"/>
    <property type="molecule type" value="Genomic_DNA"/>
</dbReference>
<dbReference type="Proteomes" id="UP000326061">
    <property type="component" value="Chromosome"/>
</dbReference>
<dbReference type="SUPFAM" id="SSF53167">
    <property type="entry name" value="Purine and uridine phosphorylases"/>
    <property type="match status" value="1"/>
</dbReference>
<dbReference type="AlphaFoldDB" id="A0AAJ4A261"/>
<dbReference type="InterPro" id="IPR035994">
    <property type="entry name" value="Nucleoside_phosphorylase_sf"/>
</dbReference>